<accession>A0A286TXI0</accession>
<evidence type="ECO:0000313" key="2">
    <source>
        <dbReference type="Proteomes" id="UP000218542"/>
    </source>
</evidence>
<proteinExistence type="predicted"/>
<sequence>MNGSLRIVVAVNWKSVIHSSRFGSGDAYDPNIIEMNNGENLLTQTGDLLL</sequence>
<comment type="caution">
    <text evidence="1">The sequence shown here is derived from an EMBL/GenBank/DDBJ whole genome shotgun (WGS) entry which is preliminary data.</text>
</comment>
<dbReference type="AlphaFoldDB" id="A0A286TXI0"/>
<keyword evidence="2" id="KW-1185">Reference proteome</keyword>
<dbReference type="Proteomes" id="UP000218542">
    <property type="component" value="Unassembled WGS sequence"/>
</dbReference>
<protein>
    <submittedName>
        <fullName evidence="1">Uncharacterized protein</fullName>
    </submittedName>
</protein>
<name>A0A286TXI0_9BACT</name>
<evidence type="ECO:0000313" key="1">
    <source>
        <dbReference type="EMBL" id="GAX60605.1"/>
    </source>
</evidence>
<gene>
    <name evidence="1" type="ORF">SCALIN_C13_0118</name>
</gene>
<reference evidence="2" key="1">
    <citation type="journal article" date="2017" name="Environ. Microbiol. Rep.">
        <title>Genetic Diversity of Marine Anaerobic Ammonium-Oxidizing Bacteria as Revealed by Genomic and Proteomic Analyses of 'Candidatus Scalindua japonica'.</title>
        <authorList>
            <person name="Oshiki M."/>
            <person name="Mizuto K."/>
            <person name="Kimura Z."/>
            <person name="Kindaichi T."/>
            <person name="Satoh H."/>
            <person name="Okabe S."/>
        </authorList>
    </citation>
    <scope>NUCLEOTIDE SEQUENCE [LARGE SCALE GENOMIC DNA]</scope>
    <source>
        <strain evidence="2">husup-a2</strain>
    </source>
</reference>
<dbReference type="EMBL" id="BAOS01000013">
    <property type="protein sequence ID" value="GAX60605.1"/>
    <property type="molecule type" value="Genomic_DNA"/>
</dbReference>
<organism evidence="1 2">
    <name type="scientific">Candidatus Scalindua japonica</name>
    <dbReference type="NCBI Taxonomy" id="1284222"/>
    <lineage>
        <taxon>Bacteria</taxon>
        <taxon>Pseudomonadati</taxon>
        <taxon>Planctomycetota</taxon>
        <taxon>Candidatus Brocadiia</taxon>
        <taxon>Candidatus Brocadiales</taxon>
        <taxon>Candidatus Scalinduaceae</taxon>
        <taxon>Candidatus Scalindua</taxon>
    </lineage>
</organism>